<feature type="transmembrane region" description="Helical" evidence="7">
    <location>
        <begin position="76"/>
        <end position="99"/>
    </location>
</feature>
<dbReference type="GO" id="GO:0005524">
    <property type="term" value="F:ATP binding"/>
    <property type="evidence" value="ECO:0007669"/>
    <property type="project" value="UniProtKB-KW"/>
</dbReference>
<dbReference type="Gene3D" id="1.20.1560.10">
    <property type="entry name" value="ABC transporter type 1, transmembrane domain"/>
    <property type="match status" value="1"/>
</dbReference>
<dbReference type="EnsemblMetazoa" id="MESCA009694-RA">
    <property type="protein sequence ID" value="MESCA009694-PA"/>
    <property type="gene ID" value="MESCA009694"/>
</dbReference>
<organism evidence="9 10">
    <name type="scientific">Megaselia scalaris</name>
    <name type="common">Humpbacked fly</name>
    <name type="synonym">Phora scalaris</name>
    <dbReference type="NCBI Taxonomy" id="36166"/>
    <lineage>
        <taxon>Eukaryota</taxon>
        <taxon>Metazoa</taxon>
        <taxon>Ecdysozoa</taxon>
        <taxon>Arthropoda</taxon>
        <taxon>Hexapoda</taxon>
        <taxon>Insecta</taxon>
        <taxon>Pterygota</taxon>
        <taxon>Neoptera</taxon>
        <taxon>Endopterygota</taxon>
        <taxon>Diptera</taxon>
        <taxon>Brachycera</taxon>
        <taxon>Muscomorpha</taxon>
        <taxon>Platypezoidea</taxon>
        <taxon>Phoridae</taxon>
        <taxon>Megaseliini</taxon>
        <taxon>Megaselia</taxon>
    </lineage>
</organism>
<evidence type="ECO:0000259" key="8">
    <source>
        <dbReference type="PROSITE" id="PS50929"/>
    </source>
</evidence>
<keyword evidence="1" id="KW-0813">Transport</keyword>
<dbReference type="InterPro" id="IPR011527">
    <property type="entry name" value="ABC1_TM_dom"/>
</dbReference>
<dbReference type="OMA" id="FAKMVEY"/>
<keyword evidence="6 7" id="KW-0472">Membrane</keyword>
<reference evidence="9" key="2">
    <citation type="submission" date="2015-06" db="UniProtKB">
        <authorList>
            <consortium name="EnsemblMetazoa"/>
        </authorList>
    </citation>
    <scope>IDENTIFICATION</scope>
</reference>
<keyword evidence="10" id="KW-1185">Reference proteome</keyword>
<dbReference type="AlphaFoldDB" id="T1H0L3"/>
<dbReference type="PANTHER" id="PTHR24223:SF448">
    <property type="entry name" value="FI20146P1-RELATED"/>
    <property type="match status" value="1"/>
</dbReference>
<dbReference type="Pfam" id="PF00664">
    <property type="entry name" value="ABC_membrane"/>
    <property type="match status" value="1"/>
</dbReference>
<evidence type="ECO:0000256" key="2">
    <source>
        <dbReference type="ARBA" id="ARBA00022692"/>
    </source>
</evidence>
<dbReference type="STRING" id="36166.T1H0L3"/>
<evidence type="ECO:0000256" key="7">
    <source>
        <dbReference type="SAM" id="Phobius"/>
    </source>
</evidence>
<keyword evidence="4" id="KW-0067">ATP-binding</keyword>
<evidence type="ECO:0000313" key="9">
    <source>
        <dbReference type="EnsemblMetazoa" id="MESCA009694-PA"/>
    </source>
</evidence>
<feature type="domain" description="ABC transmembrane type-1" evidence="8">
    <location>
        <begin position="1"/>
        <end position="123"/>
    </location>
</feature>
<dbReference type="PROSITE" id="PS50929">
    <property type="entry name" value="ABC_TM1F"/>
    <property type="match status" value="1"/>
</dbReference>
<sequence>MLCFIPLQAFLGKKTSVLRLRTALRTDERVRMMNEIVQGIQVIKMYAWEYPFAKMVEYARRKEINAIRYVSYIRGIVLSFIMFLTRVSIFISLVGFVLLGSNLTAKQAFVVTAYYNILRITMTVQFPQSIAQLAETLVSFKRIQKFMSYDETKIAPRDNEHQATAENDVNESTKASFEYVYQP</sequence>
<proteinExistence type="predicted"/>
<dbReference type="EMBL" id="CAQQ02044144">
    <property type="status" value="NOT_ANNOTATED_CDS"/>
    <property type="molecule type" value="Genomic_DNA"/>
</dbReference>
<keyword evidence="2 7" id="KW-0812">Transmembrane</keyword>
<dbReference type="PANTHER" id="PTHR24223">
    <property type="entry name" value="ATP-BINDING CASSETTE SUB-FAMILY C"/>
    <property type="match status" value="1"/>
</dbReference>
<dbReference type="InterPro" id="IPR036640">
    <property type="entry name" value="ABC1_TM_sf"/>
</dbReference>
<evidence type="ECO:0000256" key="4">
    <source>
        <dbReference type="ARBA" id="ARBA00022840"/>
    </source>
</evidence>
<evidence type="ECO:0000256" key="5">
    <source>
        <dbReference type="ARBA" id="ARBA00022989"/>
    </source>
</evidence>
<name>T1H0L3_MEGSC</name>
<keyword evidence="3" id="KW-0547">Nucleotide-binding</keyword>
<dbReference type="Proteomes" id="UP000015102">
    <property type="component" value="Unassembled WGS sequence"/>
</dbReference>
<dbReference type="SUPFAM" id="SSF90123">
    <property type="entry name" value="ABC transporter transmembrane region"/>
    <property type="match status" value="1"/>
</dbReference>
<dbReference type="HOGENOM" id="CLU_1478625_0_0_1"/>
<reference evidence="10" key="1">
    <citation type="submission" date="2013-02" db="EMBL/GenBank/DDBJ databases">
        <authorList>
            <person name="Hughes D."/>
        </authorList>
    </citation>
    <scope>NUCLEOTIDE SEQUENCE</scope>
    <source>
        <strain>Durham</strain>
        <strain evidence="10">NC isolate 2 -- Noor lab</strain>
    </source>
</reference>
<dbReference type="GO" id="GO:0016020">
    <property type="term" value="C:membrane"/>
    <property type="evidence" value="ECO:0007669"/>
    <property type="project" value="InterPro"/>
</dbReference>
<evidence type="ECO:0000256" key="3">
    <source>
        <dbReference type="ARBA" id="ARBA00022741"/>
    </source>
</evidence>
<dbReference type="InterPro" id="IPR050173">
    <property type="entry name" value="ABC_transporter_C-like"/>
</dbReference>
<evidence type="ECO:0000313" key="10">
    <source>
        <dbReference type="Proteomes" id="UP000015102"/>
    </source>
</evidence>
<evidence type="ECO:0000256" key="1">
    <source>
        <dbReference type="ARBA" id="ARBA00022448"/>
    </source>
</evidence>
<dbReference type="GO" id="GO:0140359">
    <property type="term" value="F:ABC-type transporter activity"/>
    <property type="evidence" value="ECO:0007669"/>
    <property type="project" value="InterPro"/>
</dbReference>
<keyword evidence="5 7" id="KW-1133">Transmembrane helix</keyword>
<protein>
    <recommendedName>
        <fullName evidence="8">ABC transmembrane type-1 domain-containing protein</fullName>
    </recommendedName>
</protein>
<accession>T1H0L3</accession>
<evidence type="ECO:0000256" key="6">
    <source>
        <dbReference type="ARBA" id="ARBA00023136"/>
    </source>
</evidence>